<dbReference type="OMA" id="QYNCPNE"/>
<dbReference type="STRING" id="905079.L1JYI4"/>
<dbReference type="AlphaFoldDB" id="L1JYI4"/>
<dbReference type="GO" id="GO:0005929">
    <property type="term" value="C:cilium"/>
    <property type="evidence" value="ECO:0007669"/>
    <property type="project" value="TreeGrafter"/>
</dbReference>
<name>L1JYI4_GUITC</name>
<keyword evidence="9" id="KW-0966">Cell projection</keyword>
<evidence type="ECO:0000256" key="12">
    <source>
        <dbReference type="SAM" id="Coils"/>
    </source>
</evidence>
<evidence type="ECO:0000256" key="4">
    <source>
        <dbReference type="ARBA" id="ARBA00022737"/>
    </source>
</evidence>
<accession>L1JYI4</accession>
<dbReference type="KEGG" id="gtt:GUITHDRAFT_64482"/>
<evidence type="ECO:0000256" key="7">
    <source>
        <dbReference type="ARBA" id="ARBA00023069"/>
    </source>
</evidence>
<dbReference type="PaxDb" id="55529-EKX53153"/>
<reference evidence="15" key="2">
    <citation type="submission" date="2012-11" db="EMBL/GenBank/DDBJ databases">
        <authorList>
            <person name="Kuo A."/>
            <person name="Curtis B.A."/>
            <person name="Tanifuji G."/>
            <person name="Burki F."/>
            <person name="Gruber A."/>
            <person name="Irimia M."/>
            <person name="Maruyama S."/>
            <person name="Arias M.C."/>
            <person name="Ball S.G."/>
            <person name="Gile G.H."/>
            <person name="Hirakawa Y."/>
            <person name="Hopkins J.F."/>
            <person name="Rensing S.A."/>
            <person name="Schmutz J."/>
            <person name="Symeonidi A."/>
            <person name="Elias M."/>
            <person name="Eveleigh R.J."/>
            <person name="Herman E.K."/>
            <person name="Klute M.J."/>
            <person name="Nakayama T."/>
            <person name="Obornik M."/>
            <person name="Reyes-Prieto A."/>
            <person name="Armbrust E.V."/>
            <person name="Aves S.J."/>
            <person name="Beiko R.G."/>
            <person name="Coutinho P."/>
            <person name="Dacks J.B."/>
            <person name="Durnford D.G."/>
            <person name="Fast N.M."/>
            <person name="Green B.R."/>
            <person name="Grisdale C."/>
            <person name="Hempe F."/>
            <person name="Henrissat B."/>
            <person name="Hoppner M.P."/>
            <person name="Ishida K.-I."/>
            <person name="Kim E."/>
            <person name="Koreny L."/>
            <person name="Kroth P.G."/>
            <person name="Liu Y."/>
            <person name="Malik S.-B."/>
            <person name="Maier U.G."/>
            <person name="McRose D."/>
            <person name="Mock T."/>
            <person name="Neilson J.A."/>
            <person name="Onodera N.T."/>
            <person name="Poole A.M."/>
            <person name="Pritham E.J."/>
            <person name="Richards T.A."/>
            <person name="Rocap G."/>
            <person name="Roy S.W."/>
            <person name="Sarai C."/>
            <person name="Schaack S."/>
            <person name="Shirato S."/>
            <person name="Slamovits C.H."/>
            <person name="Spencer D.F."/>
            <person name="Suzuki S."/>
            <person name="Worden A.Z."/>
            <person name="Zauner S."/>
            <person name="Barry K."/>
            <person name="Bell C."/>
            <person name="Bharti A.K."/>
            <person name="Crow J.A."/>
            <person name="Grimwood J."/>
            <person name="Kramer R."/>
            <person name="Lindquist E."/>
            <person name="Lucas S."/>
            <person name="Salamov A."/>
            <person name="McFadden G.I."/>
            <person name="Lane C.E."/>
            <person name="Keeling P.J."/>
            <person name="Gray M.W."/>
            <person name="Grigoriev I.V."/>
            <person name="Archibald J.M."/>
        </authorList>
    </citation>
    <scope>NUCLEOTIDE SEQUENCE</scope>
    <source>
        <strain evidence="15">CCMP2712</strain>
    </source>
</reference>
<dbReference type="EnsemblProtists" id="EKX53153">
    <property type="protein sequence ID" value="EKX53153"/>
    <property type="gene ID" value="GUITHDRAFT_64482"/>
</dbReference>
<dbReference type="Pfam" id="PF14580">
    <property type="entry name" value="LRR_9"/>
    <property type="match status" value="1"/>
</dbReference>
<proteinExistence type="inferred from homology"/>
<keyword evidence="7" id="KW-0969">Cilium</keyword>
<protein>
    <recommendedName>
        <fullName evidence="11">Dynein regulatory complex subunit 3</fullName>
    </recommendedName>
</protein>
<keyword evidence="4" id="KW-0677">Repeat</keyword>
<keyword evidence="6 12" id="KW-0175">Coiled coil</keyword>
<dbReference type="PROSITE" id="PS51450">
    <property type="entry name" value="LRR"/>
    <property type="match status" value="3"/>
</dbReference>
<dbReference type="OrthoDB" id="1517790at2759"/>
<dbReference type="RefSeq" id="XP_005840133.1">
    <property type="nucleotide sequence ID" value="XM_005840076.1"/>
</dbReference>
<sequence>MASRAVRVAEPMVINEEMVRSCASSADYLPTSTERKEELKTQTELHKLEALACSFKNILQIQSLDGLDGLVKLQLDNNIIEKIENLNHLTNLTWLDLSFNNITKIEGLEKLVRLTDLSLFNNSISKLEGLDSLSSLNMLSVGKNNVSSLEDVMYLRKFRMLKMLTLSGNPIENDADYRNFVIANLSYFDWKSGGHLSYLDYRLVETSEVAAAREQFQDQLLELNDQEKSEAEAREKEAERVRKCEMLKSYGIEGIDNLLADMINSNPEDEKVSLLLARDRPDVHEEIKIEFRNSIEPFIETKAPLVKRKADETERFRKVVEQKKSESVQQSIVLVNLFKKRLKRVAAKLDDEETPSMIVGKEVEELRNSNRTLGNELSELQLRQKDMEDNMINEFEARYGEIIRIISDSNSGFFTTLREILSNFIKKVMEMAMEEIERVNTLVENAKARDKAQFDIDFGDISDDSASFLREKEMVLSSISASQDYFFERLDSKEDQIQTAERSAFATLMHQLRLTCQEEDRRRTTEIVQAQEEFEEKIQQLEHTHAD</sequence>
<comment type="subcellular location">
    <subcellularLocation>
        <location evidence="1">Cytoplasm</location>
        <location evidence="1">Cytoskeleton</location>
        <location evidence="1">Flagellum axoneme</location>
    </subcellularLocation>
</comment>
<dbReference type="PANTHER" id="PTHR45973">
    <property type="entry name" value="PROTEIN PHOSPHATASE 1 REGULATORY SUBUNIT SDS22-RELATED"/>
    <property type="match status" value="1"/>
</dbReference>
<dbReference type="EMBL" id="JH992970">
    <property type="protein sequence ID" value="EKX53153.1"/>
    <property type="molecule type" value="Genomic_DNA"/>
</dbReference>
<dbReference type="InterPro" id="IPR032675">
    <property type="entry name" value="LRR_dom_sf"/>
</dbReference>
<keyword evidence="3" id="KW-0433">Leucine-rich repeat</keyword>
<evidence type="ECO:0000256" key="10">
    <source>
        <dbReference type="ARBA" id="ARBA00038378"/>
    </source>
</evidence>
<dbReference type="HOGENOM" id="CLU_026827_0_0_1"/>
<evidence type="ECO:0000313" key="15">
    <source>
        <dbReference type="Proteomes" id="UP000011087"/>
    </source>
</evidence>
<evidence type="ECO:0000256" key="9">
    <source>
        <dbReference type="ARBA" id="ARBA00023273"/>
    </source>
</evidence>
<evidence type="ECO:0000256" key="3">
    <source>
        <dbReference type="ARBA" id="ARBA00022614"/>
    </source>
</evidence>
<keyword evidence="5" id="KW-0282">Flagellum</keyword>
<dbReference type="SMART" id="SM00365">
    <property type="entry name" value="LRR_SD22"/>
    <property type="match status" value="4"/>
</dbReference>
<dbReference type="SUPFAM" id="SSF52075">
    <property type="entry name" value="Outer arm dynein light chain 1"/>
    <property type="match status" value="1"/>
</dbReference>
<evidence type="ECO:0000313" key="13">
    <source>
        <dbReference type="EMBL" id="EKX53153.1"/>
    </source>
</evidence>
<gene>
    <name evidence="13" type="ORF">GUITHDRAFT_64482</name>
</gene>
<dbReference type="Proteomes" id="UP000011087">
    <property type="component" value="Unassembled WGS sequence"/>
</dbReference>
<dbReference type="InterPro" id="IPR050576">
    <property type="entry name" value="Cilia_flagella_integrity"/>
</dbReference>
<evidence type="ECO:0000256" key="5">
    <source>
        <dbReference type="ARBA" id="ARBA00022846"/>
    </source>
</evidence>
<comment type="similarity">
    <text evidence="10">Belongs to the DRC3 family.</text>
</comment>
<reference evidence="14" key="3">
    <citation type="submission" date="2015-06" db="UniProtKB">
        <authorList>
            <consortium name="EnsemblProtists"/>
        </authorList>
    </citation>
    <scope>IDENTIFICATION</scope>
</reference>
<dbReference type="eggNOG" id="KOG0531">
    <property type="taxonomic scope" value="Eukaryota"/>
</dbReference>
<evidence type="ECO:0000256" key="2">
    <source>
        <dbReference type="ARBA" id="ARBA00022490"/>
    </source>
</evidence>
<dbReference type="Gene3D" id="3.80.10.10">
    <property type="entry name" value="Ribonuclease Inhibitor"/>
    <property type="match status" value="1"/>
</dbReference>
<evidence type="ECO:0000313" key="14">
    <source>
        <dbReference type="EnsemblProtists" id="EKX53153"/>
    </source>
</evidence>
<dbReference type="GeneID" id="17310187"/>
<keyword evidence="2" id="KW-0963">Cytoplasm</keyword>
<evidence type="ECO:0000256" key="6">
    <source>
        <dbReference type="ARBA" id="ARBA00023054"/>
    </source>
</evidence>
<keyword evidence="8" id="KW-0206">Cytoskeleton</keyword>
<dbReference type="PANTHER" id="PTHR45973:SF12">
    <property type="entry name" value="DYNEIN REGULATORY COMPLEX SUBUNIT 3"/>
    <property type="match status" value="1"/>
</dbReference>
<evidence type="ECO:0000256" key="1">
    <source>
        <dbReference type="ARBA" id="ARBA00004611"/>
    </source>
</evidence>
<feature type="coiled-coil region" evidence="12">
    <location>
        <begin position="363"/>
        <end position="390"/>
    </location>
</feature>
<keyword evidence="15" id="KW-1185">Reference proteome</keyword>
<evidence type="ECO:0000256" key="11">
    <source>
        <dbReference type="ARBA" id="ARBA00040950"/>
    </source>
</evidence>
<organism evidence="13">
    <name type="scientific">Guillardia theta (strain CCMP2712)</name>
    <name type="common">Cryptophyte</name>
    <dbReference type="NCBI Taxonomy" id="905079"/>
    <lineage>
        <taxon>Eukaryota</taxon>
        <taxon>Cryptophyceae</taxon>
        <taxon>Pyrenomonadales</taxon>
        <taxon>Geminigeraceae</taxon>
        <taxon>Guillardia</taxon>
    </lineage>
</organism>
<evidence type="ECO:0000256" key="8">
    <source>
        <dbReference type="ARBA" id="ARBA00023212"/>
    </source>
</evidence>
<dbReference type="InterPro" id="IPR001611">
    <property type="entry name" value="Leu-rich_rpt"/>
</dbReference>
<reference evidence="13 15" key="1">
    <citation type="journal article" date="2012" name="Nature">
        <title>Algal genomes reveal evolutionary mosaicism and the fate of nucleomorphs.</title>
        <authorList>
            <consortium name="DOE Joint Genome Institute"/>
            <person name="Curtis B.A."/>
            <person name="Tanifuji G."/>
            <person name="Burki F."/>
            <person name="Gruber A."/>
            <person name="Irimia M."/>
            <person name="Maruyama S."/>
            <person name="Arias M.C."/>
            <person name="Ball S.G."/>
            <person name="Gile G.H."/>
            <person name="Hirakawa Y."/>
            <person name="Hopkins J.F."/>
            <person name="Kuo A."/>
            <person name="Rensing S.A."/>
            <person name="Schmutz J."/>
            <person name="Symeonidi A."/>
            <person name="Elias M."/>
            <person name="Eveleigh R.J."/>
            <person name="Herman E.K."/>
            <person name="Klute M.J."/>
            <person name="Nakayama T."/>
            <person name="Obornik M."/>
            <person name="Reyes-Prieto A."/>
            <person name="Armbrust E.V."/>
            <person name="Aves S.J."/>
            <person name="Beiko R.G."/>
            <person name="Coutinho P."/>
            <person name="Dacks J.B."/>
            <person name="Durnford D.G."/>
            <person name="Fast N.M."/>
            <person name="Green B.R."/>
            <person name="Grisdale C.J."/>
            <person name="Hempel F."/>
            <person name="Henrissat B."/>
            <person name="Hoppner M.P."/>
            <person name="Ishida K."/>
            <person name="Kim E."/>
            <person name="Koreny L."/>
            <person name="Kroth P.G."/>
            <person name="Liu Y."/>
            <person name="Malik S.B."/>
            <person name="Maier U.G."/>
            <person name="McRose D."/>
            <person name="Mock T."/>
            <person name="Neilson J.A."/>
            <person name="Onodera N.T."/>
            <person name="Poole A.M."/>
            <person name="Pritham E.J."/>
            <person name="Richards T.A."/>
            <person name="Rocap G."/>
            <person name="Roy S.W."/>
            <person name="Sarai C."/>
            <person name="Schaack S."/>
            <person name="Shirato S."/>
            <person name="Slamovits C.H."/>
            <person name="Spencer D.F."/>
            <person name="Suzuki S."/>
            <person name="Worden A.Z."/>
            <person name="Zauner S."/>
            <person name="Barry K."/>
            <person name="Bell C."/>
            <person name="Bharti A.K."/>
            <person name="Crow J.A."/>
            <person name="Grimwood J."/>
            <person name="Kramer R."/>
            <person name="Lindquist E."/>
            <person name="Lucas S."/>
            <person name="Salamov A."/>
            <person name="McFadden G.I."/>
            <person name="Lane C.E."/>
            <person name="Keeling P.J."/>
            <person name="Gray M.W."/>
            <person name="Grigoriev I.V."/>
            <person name="Archibald J.M."/>
        </authorList>
    </citation>
    <scope>NUCLEOTIDE SEQUENCE</scope>
    <source>
        <strain evidence="13 15">CCMP2712</strain>
    </source>
</reference>